<sequence>MERSEFLLESELNDIKAKFVKGGWVDIFRNGNTYSGGVFCYLIKSDHLSKHLETNEKAIWKGSEGRPSVSTYTLPNGEITRYSAFNDEHIEPFLYCKHFPEERYIDVSEEFVNYFKLYENGTSKQERKYYFLDDSYDKEEVIVITPEVVRVKLKFLKEYIAVRRMDFIVCFDFMAIGDVPLKDWDIKLKEEDYSNDWHNYKHCINVSFGSTEIQSWITGKLTIKHDPRMSLKTWYDSDYQYEEFIIGHDDESGEEILVACNSEDHKFFVPVFFKKGVLNKYYNDPDKYKVSGFGLSCNAFSVKIDNNNDEYVVVFLNDLQSLPYKEQLYWKHYNIAREPGMGISSSYYNTMIQGNWADKSGSIDIRFKQEYERFNKRWFQKFGWYFYKPASGSDISIFKALHLPTDNSIISFCNQMLAIVKFTIDSLNEEVLVKDLPKVDNEKGIAKFERFIKEKGLEIPDMISFLRHLQDLRSGFIAHKFSESSRSVKRAKKFFGMDTSSYREVASDIFIKSLWTINALTKYFLETPEEEF</sequence>
<evidence type="ECO:0000313" key="1">
    <source>
        <dbReference type="EMBL" id="MFD2556036.1"/>
    </source>
</evidence>
<comment type="caution">
    <text evidence="1">The sequence shown here is derived from an EMBL/GenBank/DDBJ whole genome shotgun (WGS) entry which is preliminary data.</text>
</comment>
<gene>
    <name evidence="1" type="ORF">ACFSQW_16710</name>
</gene>
<reference evidence="2" key="1">
    <citation type="journal article" date="2019" name="Int. J. Syst. Evol. Microbiol.">
        <title>The Global Catalogue of Microorganisms (GCM) 10K type strain sequencing project: providing services to taxonomists for standard genome sequencing and annotation.</title>
        <authorList>
            <consortium name="The Broad Institute Genomics Platform"/>
            <consortium name="The Broad Institute Genome Sequencing Center for Infectious Disease"/>
            <person name="Wu L."/>
            <person name="Ma J."/>
        </authorList>
    </citation>
    <scope>NUCLEOTIDE SEQUENCE [LARGE SCALE GENOMIC DNA]</scope>
    <source>
        <strain evidence="2">KCTC 52298</strain>
    </source>
</reference>
<organism evidence="1 2">
    <name type="scientific">Sphingobacterium tabacisoli</name>
    <dbReference type="NCBI Taxonomy" id="2044855"/>
    <lineage>
        <taxon>Bacteria</taxon>
        <taxon>Pseudomonadati</taxon>
        <taxon>Bacteroidota</taxon>
        <taxon>Sphingobacteriia</taxon>
        <taxon>Sphingobacteriales</taxon>
        <taxon>Sphingobacteriaceae</taxon>
        <taxon>Sphingobacterium</taxon>
    </lineage>
</organism>
<protein>
    <recommendedName>
        <fullName evidence="3">ApeA N-terminal domain-containing protein</fullName>
    </recommendedName>
</protein>
<name>A0ABW5L566_9SPHI</name>
<dbReference type="EMBL" id="JBHULD010000018">
    <property type="protein sequence ID" value="MFD2556036.1"/>
    <property type="molecule type" value="Genomic_DNA"/>
</dbReference>
<evidence type="ECO:0008006" key="3">
    <source>
        <dbReference type="Google" id="ProtNLM"/>
    </source>
</evidence>
<evidence type="ECO:0000313" key="2">
    <source>
        <dbReference type="Proteomes" id="UP001597440"/>
    </source>
</evidence>
<keyword evidence="2" id="KW-1185">Reference proteome</keyword>
<dbReference type="Proteomes" id="UP001597440">
    <property type="component" value="Unassembled WGS sequence"/>
</dbReference>
<accession>A0ABW5L566</accession>
<proteinExistence type="predicted"/>
<dbReference type="RefSeq" id="WP_210352884.1">
    <property type="nucleotide sequence ID" value="NZ_JAEQMU010000001.1"/>
</dbReference>